<feature type="non-terminal residue" evidence="6">
    <location>
        <position position="1"/>
    </location>
</feature>
<evidence type="ECO:0000256" key="4">
    <source>
        <dbReference type="ARBA" id="ARBA00022827"/>
    </source>
</evidence>
<dbReference type="AlphaFoldDB" id="A0A0P9F4V5"/>
<evidence type="ECO:0000256" key="1">
    <source>
        <dbReference type="ARBA" id="ARBA00001974"/>
    </source>
</evidence>
<accession>A0A0P9F4V5</accession>
<dbReference type="InterPro" id="IPR036188">
    <property type="entry name" value="FAD/NAD-bd_sf"/>
</dbReference>
<dbReference type="Gene3D" id="3.50.50.60">
    <property type="entry name" value="FAD/NAD(P)-binding domain"/>
    <property type="match status" value="1"/>
</dbReference>
<dbReference type="SUPFAM" id="SSF54373">
    <property type="entry name" value="FAD-linked reductases, C-terminal domain"/>
    <property type="match status" value="1"/>
</dbReference>
<protein>
    <submittedName>
        <fullName evidence="6">Choline dehydrogenase</fullName>
    </submittedName>
</protein>
<dbReference type="EMBL" id="LJCR01000884">
    <property type="protein sequence ID" value="KPV51515.1"/>
    <property type="molecule type" value="Genomic_DNA"/>
</dbReference>
<keyword evidence="4" id="KW-0274">FAD</keyword>
<evidence type="ECO:0000256" key="2">
    <source>
        <dbReference type="ARBA" id="ARBA00010790"/>
    </source>
</evidence>
<evidence type="ECO:0000313" key="7">
    <source>
        <dbReference type="Proteomes" id="UP000050509"/>
    </source>
</evidence>
<feature type="domain" description="Glucose-methanol-choline oxidoreductase N-terminal" evidence="5">
    <location>
        <begin position="20"/>
        <end position="34"/>
    </location>
</feature>
<name>A0A0P9F4V5_9CHLR</name>
<dbReference type="PANTHER" id="PTHR11552:SF147">
    <property type="entry name" value="CHOLINE DEHYDROGENASE, MITOCHONDRIAL"/>
    <property type="match status" value="1"/>
</dbReference>
<dbReference type="InterPro" id="IPR012132">
    <property type="entry name" value="GMC_OxRdtase"/>
</dbReference>
<dbReference type="InterPro" id="IPR000172">
    <property type="entry name" value="GMC_OxRdtase_N"/>
</dbReference>
<evidence type="ECO:0000313" key="6">
    <source>
        <dbReference type="EMBL" id="KPV51515.1"/>
    </source>
</evidence>
<reference evidence="6 7" key="1">
    <citation type="submission" date="2015-09" db="EMBL/GenBank/DDBJ databases">
        <title>Draft genome sequence of Kouleothrix aurantiaca JCM 19913.</title>
        <authorList>
            <person name="Hemp J."/>
        </authorList>
    </citation>
    <scope>NUCLEOTIDE SEQUENCE [LARGE SCALE GENOMIC DNA]</scope>
    <source>
        <strain evidence="6 7">COM-B</strain>
    </source>
</reference>
<evidence type="ECO:0000256" key="3">
    <source>
        <dbReference type="ARBA" id="ARBA00022630"/>
    </source>
</evidence>
<dbReference type="PATRIC" id="fig|186479.3.peg.10623"/>
<dbReference type="GO" id="GO:0050660">
    <property type="term" value="F:flavin adenine dinucleotide binding"/>
    <property type="evidence" value="ECO:0007669"/>
    <property type="project" value="InterPro"/>
</dbReference>
<organism evidence="6 7">
    <name type="scientific">Kouleothrix aurantiaca</name>
    <dbReference type="NCBI Taxonomy" id="186479"/>
    <lineage>
        <taxon>Bacteria</taxon>
        <taxon>Bacillati</taxon>
        <taxon>Chloroflexota</taxon>
        <taxon>Chloroflexia</taxon>
        <taxon>Chloroflexales</taxon>
        <taxon>Roseiflexineae</taxon>
        <taxon>Roseiflexaceae</taxon>
        <taxon>Kouleothrix</taxon>
    </lineage>
</organism>
<dbReference type="Pfam" id="PF05199">
    <property type="entry name" value="GMC_oxred_C"/>
    <property type="match status" value="1"/>
</dbReference>
<dbReference type="GO" id="GO:0016614">
    <property type="term" value="F:oxidoreductase activity, acting on CH-OH group of donors"/>
    <property type="evidence" value="ECO:0007669"/>
    <property type="project" value="InterPro"/>
</dbReference>
<dbReference type="PANTHER" id="PTHR11552">
    <property type="entry name" value="GLUCOSE-METHANOL-CHOLINE GMC OXIDOREDUCTASE"/>
    <property type="match status" value="1"/>
</dbReference>
<gene>
    <name evidence="6" type="ORF">SE17_20770</name>
</gene>
<comment type="cofactor">
    <cofactor evidence="1">
        <name>FAD</name>
        <dbReference type="ChEBI" id="CHEBI:57692"/>
    </cofactor>
</comment>
<comment type="caution">
    <text evidence="6">The sequence shown here is derived from an EMBL/GenBank/DDBJ whole genome shotgun (WGS) entry which is preliminary data.</text>
</comment>
<dbReference type="Pfam" id="PF00732">
    <property type="entry name" value="GMC_oxred_N"/>
    <property type="match status" value="1"/>
</dbReference>
<dbReference type="InterPro" id="IPR007867">
    <property type="entry name" value="GMC_OxRtase_C"/>
</dbReference>
<dbReference type="Gene3D" id="3.30.560.10">
    <property type="entry name" value="Glucose Oxidase, domain 3"/>
    <property type="match status" value="1"/>
</dbReference>
<comment type="similarity">
    <text evidence="2">Belongs to the GMC oxidoreductase family.</text>
</comment>
<proteinExistence type="inferred from homology"/>
<keyword evidence="3" id="KW-0285">Flavoprotein</keyword>
<keyword evidence="7" id="KW-1185">Reference proteome</keyword>
<dbReference type="SUPFAM" id="SSF51905">
    <property type="entry name" value="FAD/NAD(P)-binding domain"/>
    <property type="match status" value="1"/>
</dbReference>
<dbReference type="Proteomes" id="UP000050509">
    <property type="component" value="Unassembled WGS sequence"/>
</dbReference>
<sequence>RINNEIVQAHAEREVVLCGGAINSPQLLLLSGVGPAGRLRELGIPVVHDLPGVGQHLHDHPLFCVTYKCTRPITLAGAESLANIAAYLLRGRGMLTSNVGEAVAFVRTRADLPAPDVELIFAPAFFMEHGYASPAGHGFSIGVVALRPASRGTLTLASADPFAAPRIEPRYFSDERDMDTLLAGVSMARALAGAAAFAPFRGDEVWPGRTIQSDADLRDAIRQRFQSIYHPAGTCKMGNDLLAVVDAELRVHGVEGLRVADASIMPRLNSGHPQAPTLMIAERAADMIAGVGVKEAELQVAA</sequence>
<dbReference type="PROSITE" id="PS00624">
    <property type="entry name" value="GMC_OXRED_2"/>
    <property type="match status" value="1"/>
</dbReference>
<evidence type="ECO:0000259" key="5">
    <source>
        <dbReference type="PROSITE" id="PS00624"/>
    </source>
</evidence>